<sequence length="127" mass="14652">MADFEWYRSFISIYKHSSVSEAARTRMMTQPAMSQHLAYLEAEVGEPLFTRAPRKMIPTERGKALYTQLVPLIEALEVTTQTLKTSAITSLPVLRIGSAHEFFRDRSLYRHLPDARRCLSRCRFQAT</sequence>
<dbReference type="InterPro" id="IPR036390">
    <property type="entry name" value="WH_DNA-bd_sf"/>
</dbReference>
<gene>
    <name evidence="6" type="ORF">PVOR_01435</name>
</gene>
<evidence type="ECO:0000256" key="3">
    <source>
        <dbReference type="ARBA" id="ARBA00023125"/>
    </source>
</evidence>
<organism evidence="6 7">
    <name type="scientific">Paenibacillus vortex V453</name>
    <dbReference type="NCBI Taxonomy" id="715225"/>
    <lineage>
        <taxon>Bacteria</taxon>
        <taxon>Bacillati</taxon>
        <taxon>Bacillota</taxon>
        <taxon>Bacilli</taxon>
        <taxon>Bacillales</taxon>
        <taxon>Paenibacillaceae</taxon>
        <taxon>Paenibacillus</taxon>
    </lineage>
</organism>
<name>A0A2R9T2Q8_9BACL</name>
<dbReference type="PRINTS" id="PR00039">
    <property type="entry name" value="HTHLYSR"/>
</dbReference>
<reference evidence="6 7" key="1">
    <citation type="journal article" date="2010" name="BMC Genomics">
        <title>Genome sequence of the pattern forming Paenibacillus vortex bacterium reveals potential for thriving in complex environments.</title>
        <authorList>
            <person name="Sirota-Madi A."/>
            <person name="Olender T."/>
            <person name="Helman Y."/>
            <person name="Ingham C."/>
            <person name="Brainis I."/>
            <person name="Roth D."/>
            <person name="Hagi E."/>
            <person name="Brodsky L."/>
            <person name="Leshkowitz D."/>
            <person name="Galatenko V."/>
            <person name="Nikolaev V."/>
            <person name="Mugasimangalam R.C."/>
            <person name="Bransburg-Zabary S."/>
            <person name="Gutnick D.L."/>
            <person name="Lancet D."/>
            <person name="Ben-Jacob E."/>
        </authorList>
    </citation>
    <scope>NUCLEOTIDE SEQUENCE [LARGE SCALE GENOMIC DNA]</scope>
    <source>
        <strain evidence="6 7">V453</strain>
    </source>
</reference>
<dbReference type="PANTHER" id="PTHR30126:SF40">
    <property type="entry name" value="HTH-TYPE TRANSCRIPTIONAL REGULATOR GLTR"/>
    <property type="match status" value="1"/>
</dbReference>
<dbReference type="InterPro" id="IPR000847">
    <property type="entry name" value="LysR_HTH_N"/>
</dbReference>
<dbReference type="KEGG" id="pvo:PVOR_01435"/>
<keyword evidence="7" id="KW-1185">Reference proteome</keyword>
<dbReference type="RefSeq" id="WP_006207253.1">
    <property type="nucleotide sequence ID" value="NZ_ADHJ01000001.1"/>
</dbReference>
<dbReference type="Gene3D" id="1.10.10.10">
    <property type="entry name" value="Winged helix-like DNA-binding domain superfamily/Winged helix DNA-binding domain"/>
    <property type="match status" value="1"/>
</dbReference>
<keyword evidence="3" id="KW-0238">DNA-binding</keyword>
<evidence type="ECO:0000313" key="7">
    <source>
        <dbReference type="Proteomes" id="UP000003094"/>
    </source>
</evidence>
<accession>A0A2R9T2Q8</accession>
<dbReference type="GO" id="GO:0000976">
    <property type="term" value="F:transcription cis-regulatory region binding"/>
    <property type="evidence" value="ECO:0007669"/>
    <property type="project" value="TreeGrafter"/>
</dbReference>
<dbReference type="GO" id="GO:0003700">
    <property type="term" value="F:DNA-binding transcription factor activity"/>
    <property type="evidence" value="ECO:0007669"/>
    <property type="project" value="InterPro"/>
</dbReference>
<evidence type="ECO:0000256" key="2">
    <source>
        <dbReference type="ARBA" id="ARBA00023015"/>
    </source>
</evidence>
<keyword evidence="4" id="KW-0804">Transcription</keyword>
<dbReference type="Proteomes" id="UP000003094">
    <property type="component" value="Unassembled WGS sequence"/>
</dbReference>
<dbReference type="AlphaFoldDB" id="A0A2R9T2Q8"/>
<evidence type="ECO:0000256" key="1">
    <source>
        <dbReference type="ARBA" id="ARBA00009437"/>
    </source>
</evidence>
<feature type="domain" description="HTH lysR-type" evidence="5">
    <location>
        <begin position="1"/>
        <end position="59"/>
    </location>
</feature>
<proteinExistence type="inferred from homology"/>
<protein>
    <submittedName>
        <fullName evidence="6">Transcriptional regulator</fullName>
    </submittedName>
</protein>
<dbReference type="EMBL" id="ADHJ01000001">
    <property type="protein sequence ID" value="EFU43834.1"/>
    <property type="molecule type" value="Genomic_DNA"/>
</dbReference>
<evidence type="ECO:0000259" key="5">
    <source>
        <dbReference type="PROSITE" id="PS50931"/>
    </source>
</evidence>
<dbReference type="InterPro" id="IPR036388">
    <property type="entry name" value="WH-like_DNA-bd_sf"/>
</dbReference>
<comment type="caution">
    <text evidence="6">The sequence shown here is derived from an EMBL/GenBank/DDBJ whole genome shotgun (WGS) entry which is preliminary data.</text>
</comment>
<dbReference type="SUPFAM" id="SSF46785">
    <property type="entry name" value="Winged helix' DNA-binding domain"/>
    <property type="match status" value="1"/>
</dbReference>
<dbReference type="Pfam" id="PF00126">
    <property type="entry name" value="HTH_1"/>
    <property type="match status" value="1"/>
</dbReference>
<dbReference type="PROSITE" id="PS50931">
    <property type="entry name" value="HTH_LYSR"/>
    <property type="match status" value="1"/>
</dbReference>
<keyword evidence="2" id="KW-0805">Transcription regulation</keyword>
<evidence type="ECO:0000256" key="4">
    <source>
        <dbReference type="ARBA" id="ARBA00023163"/>
    </source>
</evidence>
<comment type="similarity">
    <text evidence="1">Belongs to the LysR transcriptional regulatory family.</text>
</comment>
<evidence type="ECO:0000313" key="6">
    <source>
        <dbReference type="EMBL" id="EFU43834.1"/>
    </source>
</evidence>
<dbReference type="PANTHER" id="PTHR30126">
    <property type="entry name" value="HTH-TYPE TRANSCRIPTIONAL REGULATOR"/>
    <property type="match status" value="1"/>
</dbReference>